<dbReference type="EMBL" id="JAQQXR010000007">
    <property type="protein sequence ID" value="MDC8759569.1"/>
    <property type="molecule type" value="Genomic_DNA"/>
</dbReference>
<evidence type="ECO:0000256" key="2">
    <source>
        <dbReference type="SAM" id="SignalP"/>
    </source>
</evidence>
<evidence type="ECO:0008006" key="5">
    <source>
        <dbReference type="Google" id="ProtNLM"/>
    </source>
</evidence>
<keyword evidence="2" id="KW-0732">Signal</keyword>
<reference evidence="3 4" key="1">
    <citation type="submission" date="2022-10" db="EMBL/GenBank/DDBJ databases">
        <title>Janthinobacterium sp. hw3 Genome sequencing.</title>
        <authorList>
            <person name="Park S."/>
        </authorList>
    </citation>
    <scope>NUCLEOTIDE SEQUENCE [LARGE SCALE GENOMIC DNA]</scope>
    <source>
        <strain evidence="4">hw3</strain>
    </source>
</reference>
<proteinExistence type="predicted"/>
<keyword evidence="4" id="KW-1185">Reference proteome</keyword>
<feature type="chain" id="PRO_5046036507" description="Sel1 repeat family protein" evidence="2">
    <location>
        <begin position="27"/>
        <end position="233"/>
    </location>
</feature>
<comment type="caution">
    <text evidence="3">The sequence shown here is derived from an EMBL/GenBank/DDBJ whole genome shotgun (WGS) entry which is preliminary data.</text>
</comment>
<accession>A0ABT5K3V8</accession>
<dbReference type="Proteomes" id="UP001221208">
    <property type="component" value="Unassembled WGS sequence"/>
</dbReference>
<dbReference type="InterPro" id="IPR011990">
    <property type="entry name" value="TPR-like_helical_dom_sf"/>
</dbReference>
<organism evidence="3 4">
    <name type="scientific">Janthinobacterium fluminis</name>
    <dbReference type="NCBI Taxonomy" id="2987524"/>
    <lineage>
        <taxon>Bacteria</taxon>
        <taxon>Pseudomonadati</taxon>
        <taxon>Pseudomonadota</taxon>
        <taxon>Betaproteobacteria</taxon>
        <taxon>Burkholderiales</taxon>
        <taxon>Oxalobacteraceae</taxon>
        <taxon>Janthinobacterium</taxon>
    </lineage>
</organism>
<gene>
    <name evidence="3" type="ORF">OIK44_18455</name>
</gene>
<name>A0ABT5K3V8_9BURK</name>
<protein>
    <recommendedName>
        <fullName evidence="5">Sel1 repeat family protein</fullName>
    </recommendedName>
</protein>
<dbReference type="RefSeq" id="WP_273672805.1">
    <property type="nucleotide sequence ID" value="NZ_JAQQXR010000007.1"/>
</dbReference>
<evidence type="ECO:0000256" key="1">
    <source>
        <dbReference type="SAM" id="MobiDB-lite"/>
    </source>
</evidence>
<feature type="region of interest" description="Disordered" evidence="1">
    <location>
        <begin position="52"/>
        <end position="79"/>
    </location>
</feature>
<dbReference type="Gene3D" id="1.25.40.10">
    <property type="entry name" value="Tetratricopeptide repeat domain"/>
    <property type="match status" value="1"/>
</dbReference>
<sequence>MTILSAIAVLAGAVALHALFATGDEAAERTSPLAPAVPASVPLAGTAGPAPLSSALSPFGRGAPAQEEDPALQRQQRRKKMETLGYATPPDYEQMGVKTLAALVEKGDIYAMLQLGERYYSESDTLAREPGYRTDASPQQIGKQYLEDATLAGHNHVAVILAQKYLDEGKPVDAYAWALLAEKLNDPQASELGRQALGALTPQQRQMADVKFKDLYFRAMQRFAHGYQMGAQR</sequence>
<evidence type="ECO:0000313" key="4">
    <source>
        <dbReference type="Proteomes" id="UP001221208"/>
    </source>
</evidence>
<feature type="signal peptide" evidence="2">
    <location>
        <begin position="1"/>
        <end position="26"/>
    </location>
</feature>
<evidence type="ECO:0000313" key="3">
    <source>
        <dbReference type="EMBL" id="MDC8759569.1"/>
    </source>
</evidence>